<dbReference type="Gene3D" id="1.10.260.40">
    <property type="entry name" value="lambda repressor-like DNA-binding domains"/>
    <property type="match status" value="1"/>
</dbReference>
<dbReference type="Pfam" id="PF04814">
    <property type="entry name" value="HNF-1_N"/>
    <property type="match status" value="1"/>
</dbReference>
<evidence type="ECO:0000256" key="4">
    <source>
        <dbReference type="ARBA" id="ARBA00023155"/>
    </source>
</evidence>
<dbReference type="InterPro" id="IPR044869">
    <property type="entry name" value="HNF-1_POU"/>
</dbReference>
<keyword evidence="5" id="KW-0804">Transcription</keyword>
<comment type="subcellular location">
    <subcellularLocation>
        <location evidence="1 7 8">Nucleus</location>
    </subcellularLocation>
</comment>
<dbReference type="OrthoDB" id="6515657at2759"/>
<reference evidence="14 15" key="1">
    <citation type="journal article" date="2018" name="Gigascience">
        <title>Genomes of trombidid mites reveal novel predicted allergens and laterally-transferred genes associated with secondary metabolism.</title>
        <authorList>
            <person name="Dong X."/>
            <person name="Chaisiri K."/>
            <person name="Xia D."/>
            <person name="Armstrong S.D."/>
            <person name="Fang Y."/>
            <person name="Donnelly M.J."/>
            <person name="Kadowaki T."/>
            <person name="McGarry J.W."/>
            <person name="Darby A.C."/>
            <person name="Makepeace B.L."/>
        </authorList>
    </citation>
    <scope>NUCLEOTIDE SEQUENCE [LARGE SCALE GENOMIC DNA]</scope>
    <source>
        <strain evidence="14">UoL-WK</strain>
    </source>
</reference>
<evidence type="ECO:0000256" key="9">
    <source>
        <dbReference type="SAM" id="MobiDB-lite"/>
    </source>
</evidence>
<dbReference type="EMBL" id="NCKU01002895">
    <property type="protein sequence ID" value="RWS08598.1"/>
    <property type="molecule type" value="Genomic_DNA"/>
</dbReference>
<dbReference type="InterPro" id="IPR040363">
    <property type="entry name" value="HMBOX1"/>
</dbReference>
<dbReference type="PANTHER" id="PTHR14618">
    <property type="entry name" value="HOMEODOX-CONTAINING PROTEIN 1 HMBOX1"/>
    <property type="match status" value="1"/>
</dbReference>
<gene>
    <name evidence="14" type="ORF">B4U79_05702</name>
    <name evidence="13" type="ORF">B4U79_09981</name>
</gene>
<feature type="domain" description="HNF-p1" evidence="12">
    <location>
        <begin position="1"/>
        <end position="32"/>
    </location>
</feature>
<dbReference type="InterPro" id="IPR044866">
    <property type="entry name" value="HNF_P1"/>
</dbReference>
<evidence type="ECO:0000259" key="11">
    <source>
        <dbReference type="PROSITE" id="PS51936"/>
    </source>
</evidence>
<keyword evidence="4 7" id="KW-0371">Homeobox</keyword>
<dbReference type="PROSITE" id="PS51936">
    <property type="entry name" value="POU_4"/>
    <property type="match status" value="1"/>
</dbReference>
<evidence type="ECO:0000256" key="3">
    <source>
        <dbReference type="ARBA" id="ARBA00023125"/>
    </source>
</evidence>
<dbReference type="Proteomes" id="UP000285301">
    <property type="component" value="Unassembled WGS sequence"/>
</dbReference>
<evidence type="ECO:0000256" key="6">
    <source>
        <dbReference type="ARBA" id="ARBA00023242"/>
    </source>
</evidence>
<dbReference type="InterPro" id="IPR010982">
    <property type="entry name" value="Lambda_DNA-bd_dom_sf"/>
</dbReference>
<comment type="caution">
    <text evidence="14">The sequence shown here is derived from an EMBL/GenBank/DDBJ whole genome shotgun (WGS) entry which is preliminary data.</text>
</comment>
<evidence type="ECO:0000256" key="2">
    <source>
        <dbReference type="ARBA" id="ARBA00023015"/>
    </source>
</evidence>
<evidence type="ECO:0000313" key="14">
    <source>
        <dbReference type="EMBL" id="RWS08598.1"/>
    </source>
</evidence>
<feature type="compositionally biased region" description="Basic and acidic residues" evidence="9">
    <location>
        <begin position="151"/>
        <end position="169"/>
    </location>
</feature>
<accession>A0A3S5WGZ8</accession>
<dbReference type="PROSITE" id="PS50071">
    <property type="entry name" value="HOMEOBOX_2"/>
    <property type="match status" value="1"/>
</dbReference>
<proteinExistence type="predicted"/>
<evidence type="ECO:0000256" key="5">
    <source>
        <dbReference type="ARBA" id="ARBA00023163"/>
    </source>
</evidence>
<keyword evidence="15" id="KW-1185">Reference proteome</keyword>
<dbReference type="InterPro" id="IPR006899">
    <property type="entry name" value="HNF-1_N"/>
</dbReference>
<evidence type="ECO:0000256" key="1">
    <source>
        <dbReference type="ARBA" id="ARBA00004123"/>
    </source>
</evidence>
<dbReference type="InterPro" id="IPR009057">
    <property type="entry name" value="Homeodomain-like_sf"/>
</dbReference>
<dbReference type="InterPro" id="IPR001356">
    <property type="entry name" value="HD"/>
</dbReference>
<feature type="domain" description="POU-specific atypical" evidence="11">
    <location>
        <begin position="200"/>
        <end position="296"/>
    </location>
</feature>
<organism evidence="14 15">
    <name type="scientific">Dinothrombium tinctorium</name>
    <dbReference type="NCBI Taxonomy" id="1965070"/>
    <lineage>
        <taxon>Eukaryota</taxon>
        <taxon>Metazoa</taxon>
        <taxon>Ecdysozoa</taxon>
        <taxon>Arthropoda</taxon>
        <taxon>Chelicerata</taxon>
        <taxon>Arachnida</taxon>
        <taxon>Acari</taxon>
        <taxon>Acariformes</taxon>
        <taxon>Trombidiformes</taxon>
        <taxon>Prostigmata</taxon>
        <taxon>Anystina</taxon>
        <taxon>Parasitengona</taxon>
        <taxon>Trombidioidea</taxon>
        <taxon>Trombidiidae</taxon>
        <taxon>Dinothrombium</taxon>
    </lineage>
</organism>
<dbReference type="CDD" id="cd00086">
    <property type="entry name" value="homeodomain"/>
    <property type="match status" value="1"/>
</dbReference>
<protein>
    <submittedName>
        <fullName evidence="14">Homeobox-containing protein 1-like protein</fullName>
    </submittedName>
</protein>
<dbReference type="PANTHER" id="PTHR14618:SF0">
    <property type="entry name" value="HOMEOBOX-CONTAINING PROTEIN 1"/>
    <property type="match status" value="1"/>
</dbReference>
<dbReference type="GO" id="GO:0003691">
    <property type="term" value="F:double-stranded telomeric DNA binding"/>
    <property type="evidence" value="ECO:0007669"/>
    <property type="project" value="InterPro"/>
</dbReference>
<dbReference type="GO" id="GO:0005634">
    <property type="term" value="C:nucleus"/>
    <property type="evidence" value="ECO:0007669"/>
    <property type="project" value="UniProtKB-SubCell"/>
</dbReference>
<keyword evidence="6 7" id="KW-0539">Nucleus</keyword>
<dbReference type="AlphaFoldDB" id="A0A3S5WGZ8"/>
<sequence length="449" mass="51963">MSGLFTIEQIDLIRRLLKTGITRSQICDAIDEIIRVESGNSRLDLVYLSNVETFLTPAIECKAPQLNISNVAHSESSNRNSATSFRRISQVDCDIDSIRQNHSTRTPQQTVGTEIQTIAPPLTIKEEKVSDDERALIEVKKEVIDEDKNDEESRLQIDESDDSKQSLLKKDDSVNNTKIVSFSAIPIFLSTSKSNESDISFEINRDSSFQSKAMPELDKFKMLNETDRMLIIKRFTQQYNIRQNMIAEMTRISQAYISKFFRGDANEMSDRVKNIIYMWYLKCKKDPSILKTSCSKTMKDKNILNERGELLPIKRDRFIFRTQHLAILEKYFIENQYPDLYTKEEIAEKCNQATAEITKNQLQDKDKVTVAIVSNWFNNKRKELKQTFSGKRRKRDFKVIEKSPTPPQSPLITQSSSKSILDFDEVVINSSQKYVKHEEDDDIEELMVE</sequence>
<feature type="domain" description="Homeobox" evidence="10">
    <location>
        <begin position="311"/>
        <end position="387"/>
    </location>
</feature>
<evidence type="ECO:0000313" key="15">
    <source>
        <dbReference type="Proteomes" id="UP000285301"/>
    </source>
</evidence>
<keyword evidence="2" id="KW-0805">Transcription regulation</keyword>
<dbReference type="PROSITE" id="PS51937">
    <property type="entry name" value="HNF_P1"/>
    <property type="match status" value="1"/>
</dbReference>
<dbReference type="Pfam" id="PF00046">
    <property type="entry name" value="Homeodomain"/>
    <property type="match status" value="1"/>
</dbReference>
<feature type="region of interest" description="Disordered" evidence="9">
    <location>
        <begin position="147"/>
        <end position="169"/>
    </location>
</feature>
<evidence type="ECO:0000313" key="13">
    <source>
        <dbReference type="EMBL" id="RWS08456.1"/>
    </source>
</evidence>
<dbReference type="SUPFAM" id="SSF46689">
    <property type="entry name" value="Homeodomain-like"/>
    <property type="match status" value="1"/>
</dbReference>
<reference evidence="14" key="2">
    <citation type="submission" date="2018-11" db="EMBL/GenBank/DDBJ databases">
        <title>Trombidioid mite genomics.</title>
        <authorList>
            <person name="Dong X."/>
        </authorList>
    </citation>
    <scope>NUCLEOTIDE SEQUENCE</scope>
    <source>
        <strain evidence="14">UoL-WK</strain>
    </source>
</reference>
<keyword evidence="3 7" id="KW-0238">DNA-binding</keyword>
<name>A0A3S5WGZ8_9ACAR</name>
<feature type="DNA-binding region" description="Homeobox" evidence="7">
    <location>
        <begin position="313"/>
        <end position="388"/>
    </location>
</feature>
<evidence type="ECO:0000256" key="8">
    <source>
        <dbReference type="RuleBase" id="RU000682"/>
    </source>
</evidence>
<evidence type="ECO:0000259" key="10">
    <source>
        <dbReference type="PROSITE" id="PS50071"/>
    </source>
</evidence>
<dbReference type="Gene3D" id="1.10.10.60">
    <property type="entry name" value="Homeodomain-like"/>
    <property type="match status" value="1"/>
</dbReference>
<evidence type="ECO:0000259" key="12">
    <source>
        <dbReference type="PROSITE" id="PS51937"/>
    </source>
</evidence>
<dbReference type="SUPFAM" id="SSF47413">
    <property type="entry name" value="lambda repressor-like DNA-binding domains"/>
    <property type="match status" value="1"/>
</dbReference>
<dbReference type="SMART" id="SM00389">
    <property type="entry name" value="HOX"/>
    <property type="match status" value="1"/>
</dbReference>
<evidence type="ECO:0000256" key="7">
    <source>
        <dbReference type="PROSITE-ProRule" id="PRU00108"/>
    </source>
</evidence>
<dbReference type="EMBL" id="NCKU01002961">
    <property type="protein sequence ID" value="RWS08456.1"/>
    <property type="molecule type" value="Genomic_DNA"/>
</dbReference>
<dbReference type="STRING" id="1965070.A0A3S5WGZ8"/>
<dbReference type="GO" id="GO:0045893">
    <property type="term" value="P:positive regulation of DNA-templated transcription"/>
    <property type="evidence" value="ECO:0007669"/>
    <property type="project" value="InterPro"/>
</dbReference>